<dbReference type="AlphaFoldDB" id="A0A2K8SSL5"/>
<dbReference type="GO" id="GO:0004180">
    <property type="term" value="F:carboxypeptidase activity"/>
    <property type="evidence" value="ECO:0007669"/>
    <property type="project" value="UniProtKB-KW"/>
</dbReference>
<accession>A0A2K8SSL5</accession>
<organism evidence="1 2">
    <name type="scientific">Nostoc flagelliforme CCNUN1</name>
    <dbReference type="NCBI Taxonomy" id="2038116"/>
    <lineage>
        <taxon>Bacteria</taxon>
        <taxon>Bacillati</taxon>
        <taxon>Cyanobacteriota</taxon>
        <taxon>Cyanophyceae</taxon>
        <taxon>Nostocales</taxon>
        <taxon>Nostocaceae</taxon>
        <taxon>Nostoc</taxon>
    </lineage>
</organism>
<evidence type="ECO:0000313" key="1">
    <source>
        <dbReference type="EMBL" id="AUB38340.1"/>
    </source>
</evidence>
<evidence type="ECO:0000313" key="2">
    <source>
        <dbReference type="Proteomes" id="UP000232003"/>
    </source>
</evidence>
<dbReference type="KEGG" id="nfl:COO91_04307"/>
<dbReference type="Proteomes" id="UP000232003">
    <property type="component" value="Chromosome"/>
</dbReference>
<dbReference type="EMBL" id="CP024785">
    <property type="protein sequence ID" value="AUB38340.1"/>
    <property type="molecule type" value="Genomic_DNA"/>
</dbReference>
<protein>
    <submittedName>
        <fullName evidence="1">Carboxypeptidase C</fullName>
    </submittedName>
</protein>
<keyword evidence="2" id="KW-1185">Reference proteome</keyword>
<keyword evidence="1" id="KW-0378">Hydrolase</keyword>
<reference evidence="1 2" key="1">
    <citation type="submission" date="2017-11" db="EMBL/GenBank/DDBJ databases">
        <title>Complete genome of a free-living desiccation-tolerant cyanobacterium and its photosynthetic adaptation to extreme terrestrial habitat.</title>
        <authorList>
            <person name="Shang J."/>
        </authorList>
    </citation>
    <scope>NUCLEOTIDE SEQUENCE [LARGE SCALE GENOMIC DNA]</scope>
    <source>
        <strain evidence="1 2">CCNUN1</strain>
    </source>
</reference>
<name>A0A2K8SSL5_9NOSO</name>
<keyword evidence="1" id="KW-0121">Carboxypeptidase</keyword>
<gene>
    <name evidence="1" type="ORF">COO91_04307</name>
</gene>
<sequence>MYLIAVRQSLKYSNTTSEYLNTTSEYLKTTLKYLKTTLKYLNTTLKYLNTTLKYLNTTLKYLKTTLKYLKTTLKYLNTTLKYFNTTSRYLFLRYKVGEPLRPCGFPTCTPTGKQATLLAFLQGSKWRLRNVARSPQGNPTLSRLCWKTLRGCLKSRKVYYKPRFHSSPRWRQPAVRQAERAFETPIPSLRDAART</sequence>
<keyword evidence="1" id="KW-0645">Protease</keyword>
<proteinExistence type="predicted"/>